<feature type="signal peptide" evidence="1">
    <location>
        <begin position="1"/>
        <end position="34"/>
    </location>
</feature>
<feature type="chain" id="PRO_5034203475" evidence="1">
    <location>
        <begin position="35"/>
        <end position="280"/>
    </location>
</feature>
<keyword evidence="1" id="KW-0732">Signal</keyword>
<evidence type="ECO:0000256" key="1">
    <source>
        <dbReference type="SAM" id="SignalP"/>
    </source>
</evidence>
<comment type="caution">
    <text evidence="2">The sequence shown here is derived from an EMBL/GenBank/DDBJ whole genome shotgun (WGS) entry which is preliminary data.</text>
</comment>
<evidence type="ECO:0000313" key="3">
    <source>
        <dbReference type="Proteomes" id="UP000651452"/>
    </source>
</evidence>
<organism evidence="2 3">
    <name type="scientific">Ascochyta lentis</name>
    <dbReference type="NCBI Taxonomy" id="205686"/>
    <lineage>
        <taxon>Eukaryota</taxon>
        <taxon>Fungi</taxon>
        <taxon>Dikarya</taxon>
        <taxon>Ascomycota</taxon>
        <taxon>Pezizomycotina</taxon>
        <taxon>Dothideomycetes</taxon>
        <taxon>Pleosporomycetidae</taxon>
        <taxon>Pleosporales</taxon>
        <taxon>Pleosporineae</taxon>
        <taxon>Didymellaceae</taxon>
        <taxon>Ascochyta</taxon>
    </lineage>
</organism>
<protein>
    <submittedName>
        <fullName evidence="2">Uncharacterized protein</fullName>
    </submittedName>
</protein>
<sequence length="280" mass="30911">MRLQLHDLVAAAIMFFFFCVPLAAVASSAAEVSAEFTNVTLSGPGLVMTAADIIQDEWKLPKKWNGKATVEVYIVSNLVVNVGYVTGSALYGTIWSRLNDLCPVKVGSTQTKKCYGDFFPFPTKYKEDGGAIKDGLDQIKVVSSQYKDLQTRNLLIGAVAGAYQAMSENQLNCYNADYPASNYRFCNVGYRVGAYTPDGHIQMQLSSDITDDNDGTFRCCESREAIDAKLDGLKSELMSVYPTTYGMFRNVECHLGCSDDQQADNVDVDKILAEVIRQKW</sequence>
<keyword evidence="3" id="KW-1185">Reference proteome</keyword>
<evidence type="ECO:0000313" key="2">
    <source>
        <dbReference type="EMBL" id="KAF9695085.1"/>
    </source>
</evidence>
<reference evidence="2" key="1">
    <citation type="submission" date="2018-12" db="EMBL/GenBank/DDBJ databases">
        <authorList>
            <person name="Syme R.A."/>
            <person name="Farfan-Caceres L."/>
            <person name="Lichtenzveig J."/>
        </authorList>
    </citation>
    <scope>NUCLEOTIDE SEQUENCE</scope>
    <source>
        <strain evidence="2">Al4</strain>
    </source>
</reference>
<accession>A0A8H7IYL9</accession>
<dbReference type="AlphaFoldDB" id="A0A8H7IYL9"/>
<dbReference type="EMBL" id="RZGK01000012">
    <property type="protein sequence ID" value="KAF9695085.1"/>
    <property type="molecule type" value="Genomic_DNA"/>
</dbReference>
<gene>
    <name evidence="2" type="ORF">EKO04_007172</name>
</gene>
<dbReference type="OrthoDB" id="3688572at2759"/>
<reference evidence="2" key="2">
    <citation type="submission" date="2020-09" db="EMBL/GenBank/DDBJ databases">
        <title>Reference genome assembly for Australian Ascochyta lentis isolate Al4.</title>
        <authorList>
            <person name="Lee R.C."/>
            <person name="Farfan-Caceres L.M."/>
            <person name="Debler J.W."/>
            <person name="Williams A.H."/>
            <person name="Henares B.M."/>
        </authorList>
    </citation>
    <scope>NUCLEOTIDE SEQUENCE</scope>
    <source>
        <strain evidence="2">Al4</strain>
    </source>
</reference>
<name>A0A8H7IYL9_9PLEO</name>
<dbReference type="Proteomes" id="UP000651452">
    <property type="component" value="Unassembled WGS sequence"/>
</dbReference>
<proteinExistence type="predicted"/>